<dbReference type="SUPFAM" id="SSF48371">
    <property type="entry name" value="ARM repeat"/>
    <property type="match status" value="1"/>
</dbReference>
<dbReference type="EMBL" id="GBRH01229686">
    <property type="protein sequence ID" value="JAD68209.1"/>
    <property type="molecule type" value="Transcribed_RNA"/>
</dbReference>
<dbReference type="Gene3D" id="1.25.10.10">
    <property type="entry name" value="Leucine-rich Repeat Variant"/>
    <property type="match status" value="1"/>
</dbReference>
<dbReference type="GO" id="GO:0010608">
    <property type="term" value="P:post-transcriptional regulation of gene expression"/>
    <property type="evidence" value="ECO:0007669"/>
    <property type="project" value="TreeGrafter"/>
</dbReference>
<dbReference type="GO" id="GO:0005737">
    <property type="term" value="C:cytoplasm"/>
    <property type="evidence" value="ECO:0007669"/>
    <property type="project" value="TreeGrafter"/>
</dbReference>
<protein>
    <recommendedName>
        <fullName evidence="2">PUM-HD domain-containing protein</fullName>
    </recommendedName>
</protein>
<dbReference type="PANTHER" id="PTHR12537">
    <property type="entry name" value="RNA BINDING PROTEIN PUMILIO-RELATED"/>
    <property type="match status" value="1"/>
</dbReference>
<proteinExistence type="predicted"/>
<dbReference type="InterPro" id="IPR011989">
    <property type="entry name" value="ARM-like"/>
</dbReference>
<sequence>MAPPPPPPPPQPQPSLHGGAAALNPLLVEPDLFPPWREQEVLLALSREAPETVVWYACNLMHIRHGQRLFRLVLRQCDHELREWVVATITQDKKDFWKICAQRSDEVIFMIKSCETRGSLLFLRDAMLPWMTPNMMHALLSDSNRLRVVQAFLLSSPPDIARFIFEAVAQDCTRLACQPNGLSLLQNCLERVSWEEKDTIFTEISYMSLHLAQNSCG</sequence>
<dbReference type="AlphaFoldDB" id="A0A0A9BW03"/>
<accession>A0A0A9BW03</accession>
<dbReference type="GO" id="GO:0003729">
    <property type="term" value="F:mRNA binding"/>
    <property type="evidence" value="ECO:0007669"/>
    <property type="project" value="TreeGrafter"/>
</dbReference>
<evidence type="ECO:0008006" key="2">
    <source>
        <dbReference type="Google" id="ProtNLM"/>
    </source>
</evidence>
<dbReference type="InterPro" id="IPR016024">
    <property type="entry name" value="ARM-type_fold"/>
</dbReference>
<reference evidence="1" key="1">
    <citation type="submission" date="2014-09" db="EMBL/GenBank/DDBJ databases">
        <authorList>
            <person name="Magalhaes I.L.F."/>
            <person name="Oliveira U."/>
            <person name="Santos F.R."/>
            <person name="Vidigal T.H.D.A."/>
            <person name="Brescovit A.D."/>
            <person name="Santos A.J."/>
        </authorList>
    </citation>
    <scope>NUCLEOTIDE SEQUENCE</scope>
    <source>
        <tissue evidence="1">Shoot tissue taken approximately 20 cm above the soil surface</tissue>
    </source>
</reference>
<evidence type="ECO:0000313" key="1">
    <source>
        <dbReference type="EMBL" id="JAD68209.1"/>
    </source>
</evidence>
<dbReference type="PANTHER" id="PTHR12537:SF134">
    <property type="entry name" value="PUM-HD DOMAIN-CONTAINING PROTEIN"/>
    <property type="match status" value="1"/>
</dbReference>
<reference evidence="1" key="2">
    <citation type="journal article" date="2015" name="Data Brief">
        <title>Shoot transcriptome of the giant reed, Arundo donax.</title>
        <authorList>
            <person name="Barrero R.A."/>
            <person name="Guerrero F.D."/>
            <person name="Moolhuijzen P."/>
            <person name="Goolsby J.A."/>
            <person name="Tidwell J."/>
            <person name="Bellgard S.E."/>
            <person name="Bellgard M.I."/>
        </authorList>
    </citation>
    <scope>NUCLEOTIDE SEQUENCE</scope>
    <source>
        <tissue evidence="1">Shoot tissue taken approximately 20 cm above the soil surface</tissue>
    </source>
</reference>
<organism evidence="1">
    <name type="scientific">Arundo donax</name>
    <name type="common">Giant reed</name>
    <name type="synonym">Donax arundinaceus</name>
    <dbReference type="NCBI Taxonomy" id="35708"/>
    <lineage>
        <taxon>Eukaryota</taxon>
        <taxon>Viridiplantae</taxon>
        <taxon>Streptophyta</taxon>
        <taxon>Embryophyta</taxon>
        <taxon>Tracheophyta</taxon>
        <taxon>Spermatophyta</taxon>
        <taxon>Magnoliopsida</taxon>
        <taxon>Liliopsida</taxon>
        <taxon>Poales</taxon>
        <taxon>Poaceae</taxon>
        <taxon>PACMAD clade</taxon>
        <taxon>Arundinoideae</taxon>
        <taxon>Arundineae</taxon>
        <taxon>Arundo</taxon>
    </lineage>
</organism>
<name>A0A0A9BW03_ARUDO</name>